<dbReference type="AlphaFoldDB" id="A0AAD5FFY3"/>
<evidence type="ECO:0000256" key="1">
    <source>
        <dbReference type="ARBA" id="ARBA00001917"/>
    </source>
</evidence>
<feature type="non-terminal residue" evidence="14">
    <location>
        <position position="114"/>
    </location>
</feature>
<dbReference type="InterPro" id="IPR035587">
    <property type="entry name" value="DUS-like_FMN-bd"/>
</dbReference>
<comment type="caution">
    <text evidence="14">The sequence shown here is derived from an EMBL/GenBank/DDBJ whole genome shotgun (WGS) entry which is preliminary data.</text>
</comment>
<evidence type="ECO:0000256" key="11">
    <source>
        <dbReference type="ARBA" id="ARBA00049447"/>
    </source>
</evidence>
<dbReference type="GO" id="GO:0050660">
    <property type="term" value="F:flavin adenine dinucleotide binding"/>
    <property type="evidence" value="ECO:0007669"/>
    <property type="project" value="InterPro"/>
</dbReference>
<dbReference type="EC" id="1.3.1.89" evidence="3"/>
<dbReference type="Gene3D" id="3.20.20.70">
    <property type="entry name" value="Aldolase class I"/>
    <property type="match status" value="1"/>
</dbReference>
<evidence type="ECO:0000256" key="9">
    <source>
        <dbReference type="ARBA" id="ARBA00048266"/>
    </source>
</evidence>
<reference evidence="14" key="1">
    <citation type="submission" date="2018-07" db="EMBL/GenBank/DDBJ databases">
        <title>Comparative genomics of catfishes provides insights into carnivory and benthic adaptation.</title>
        <authorList>
            <person name="Zhang Y."/>
            <person name="Wang D."/>
            <person name="Peng Z."/>
            <person name="Zheng S."/>
            <person name="Shao F."/>
            <person name="Tao W."/>
        </authorList>
    </citation>
    <scope>NUCLEOTIDE SEQUENCE</scope>
    <source>
        <strain evidence="14">Chongqing</strain>
    </source>
</reference>
<dbReference type="InterPro" id="IPR013785">
    <property type="entry name" value="Aldolase_TIM"/>
</dbReference>
<evidence type="ECO:0000313" key="14">
    <source>
        <dbReference type="EMBL" id="KAI5615370.1"/>
    </source>
</evidence>
<keyword evidence="8" id="KW-0560">Oxidoreductase</keyword>
<comment type="catalytic activity">
    <reaction evidence="9">
        <text>5,6-dihydrouridine(47) in tRNA + NAD(+) = uridine(47) in tRNA + NADH + H(+)</text>
        <dbReference type="Rhea" id="RHEA:53364"/>
        <dbReference type="Rhea" id="RHEA-COMP:13539"/>
        <dbReference type="Rhea" id="RHEA-COMP:13540"/>
        <dbReference type="ChEBI" id="CHEBI:15378"/>
        <dbReference type="ChEBI" id="CHEBI:57540"/>
        <dbReference type="ChEBI" id="CHEBI:57945"/>
        <dbReference type="ChEBI" id="CHEBI:65315"/>
        <dbReference type="ChEBI" id="CHEBI:74443"/>
        <dbReference type="EC" id="1.3.1.89"/>
    </reaction>
    <physiologicalReaction direction="right-to-left" evidence="9">
        <dbReference type="Rhea" id="RHEA:53366"/>
    </physiologicalReaction>
</comment>
<evidence type="ECO:0000259" key="13">
    <source>
        <dbReference type="Pfam" id="PF01207"/>
    </source>
</evidence>
<comment type="catalytic activity">
    <reaction evidence="12">
        <text>5,6-dihydrouridine(47) in tRNA + NADP(+) = uridine(47) in tRNA + NADPH + H(+)</text>
        <dbReference type="Rhea" id="RHEA:53360"/>
        <dbReference type="Rhea" id="RHEA-COMP:13539"/>
        <dbReference type="Rhea" id="RHEA-COMP:13540"/>
        <dbReference type="ChEBI" id="CHEBI:15378"/>
        <dbReference type="ChEBI" id="CHEBI:57783"/>
        <dbReference type="ChEBI" id="CHEBI:58349"/>
        <dbReference type="ChEBI" id="CHEBI:65315"/>
        <dbReference type="ChEBI" id="CHEBI:74443"/>
        <dbReference type="EC" id="1.3.1.89"/>
    </reaction>
    <physiologicalReaction direction="right-to-left" evidence="12">
        <dbReference type="Rhea" id="RHEA:53362"/>
    </physiologicalReaction>
</comment>
<keyword evidence="4" id="KW-0285">Flavoprotein</keyword>
<evidence type="ECO:0000256" key="7">
    <source>
        <dbReference type="ARBA" id="ARBA00022857"/>
    </source>
</evidence>
<comment type="catalytic activity">
    <reaction evidence="11">
        <text>a 5,6-dihydrouridine in mRNA + NADP(+) = a uridine in mRNA + NADPH + H(+)</text>
        <dbReference type="Rhea" id="RHEA:69855"/>
        <dbReference type="Rhea" id="RHEA-COMP:14658"/>
        <dbReference type="Rhea" id="RHEA-COMP:17789"/>
        <dbReference type="ChEBI" id="CHEBI:15378"/>
        <dbReference type="ChEBI" id="CHEBI:57783"/>
        <dbReference type="ChEBI" id="CHEBI:58349"/>
        <dbReference type="ChEBI" id="CHEBI:65315"/>
        <dbReference type="ChEBI" id="CHEBI:74443"/>
    </reaction>
    <physiologicalReaction direction="right-to-left" evidence="11">
        <dbReference type="Rhea" id="RHEA:69857"/>
    </physiologicalReaction>
</comment>
<dbReference type="GO" id="GO:0102265">
    <property type="term" value="F:tRNA-dihydrouridine47 synthase activity"/>
    <property type="evidence" value="ECO:0007669"/>
    <property type="project" value="UniProtKB-EC"/>
</dbReference>
<evidence type="ECO:0000256" key="12">
    <source>
        <dbReference type="ARBA" id="ARBA00049513"/>
    </source>
</evidence>
<dbReference type="PROSITE" id="PS01136">
    <property type="entry name" value="UPF0034"/>
    <property type="match status" value="1"/>
</dbReference>
<evidence type="ECO:0000313" key="15">
    <source>
        <dbReference type="Proteomes" id="UP001205998"/>
    </source>
</evidence>
<evidence type="ECO:0000256" key="2">
    <source>
        <dbReference type="ARBA" id="ARBA00005451"/>
    </source>
</evidence>
<comment type="cofactor">
    <cofactor evidence="1">
        <name>FMN</name>
        <dbReference type="ChEBI" id="CHEBI:58210"/>
    </cofactor>
</comment>
<dbReference type="PANTHER" id="PTHR45846:SF1">
    <property type="entry name" value="TRNA-DIHYDROURIDINE(47) SYNTHASE [NAD(P)(+)]-LIKE"/>
    <property type="match status" value="1"/>
</dbReference>
<dbReference type="Pfam" id="PF01207">
    <property type="entry name" value="Dus"/>
    <property type="match status" value="1"/>
</dbReference>
<organism evidence="14 15">
    <name type="scientific">Silurus asotus</name>
    <name type="common">Amur catfish</name>
    <name type="synonym">Parasilurus asotus</name>
    <dbReference type="NCBI Taxonomy" id="30991"/>
    <lineage>
        <taxon>Eukaryota</taxon>
        <taxon>Metazoa</taxon>
        <taxon>Chordata</taxon>
        <taxon>Craniata</taxon>
        <taxon>Vertebrata</taxon>
        <taxon>Euteleostomi</taxon>
        <taxon>Actinopterygii</taxon>
        <taxon>Neopterygii</taxon>
        <taxon>Teleostei</taxon>
        <taxon>Ostariophysi</taxon>
        <taxon>Siluriformes</taxon>
        <taxon>Siluridae</taxon>
        <taxon>Silurus</taxon>
    </lineage>
</organism>
<dbReference type="InterPro" id="IPR018517">
    <property type="entry name" value="tRNA_hU_synthase_CS"/>
</dbReference>
<name>A0AAD5FFY3_SILAS</name>
<keyword evidence="7" id="KW-0521">NADP</keyword>
<evidence type="ECO:0000256" key="8">
    <source>
        <dbReference type="ARBA" id="ARBA00023002"/>
    </source>
</evidence>
<dbReference type="Proteomes" id="UP001205998">
    <property type="component" value="Unassembled WGS sequence"/>
</dbReference>
<accession>A0AAD5FFY3</accession>
<keyword evidence="15" id="KW-1185">Reference proteome</keyword>
<evidence type="ECO:0000256" key="10">
    <source>
        <dbReference type="ARBA" id="ARBA00048342"/>
    </source>
</evidence>
<protein>
    <recommendedName>
        <fullName evidence="3">tRNA-dihydrouridine(47) synthase [NAD(P)(+)]</fullName>
        <ecNumber evidence="3">1.3.1.89</ecNumber>
    </recommendedName>
</protein>
<sequence length="114" mass="12719">KLEGCFPDSMTRCAELLNHNIDVDFVDINSGCPIDLVYKKGGGCGLMSRTNKFEQIVRGMTSVLDVPLTVKIRTGVQHNCNIAHKLIPELKKWGVSMITVCIYTHTHTHTHKPT</sequence>
<evidence type="ECO:0000256" key="6">
    <source>
        <dbReference type="ARBA" id="ARBA00022694"/>
    </source>
</evidence>
<feature type="non-terminal residue" evidence="14">
    <location>
        <position position="1"/>
    </location>
</feature>
<dbReference type="CDD" id="cd02801">
    <property type="entry name" value="DUS_like_FMN"/>
    <property type="match status" value="1"/>
</dbReference>
<evidence type="ECO:0000256" key="4">
    <source>
        <dbReference type="ARBA" id="ARBA00022630"/>
    </source>
</evidence>
<proteinExistence type="inferred from homology"/>
<comment type="catalytic activity">
    <reaction evidence="10">
        <text>a 5,6-dihydrouridine in mRNA + NAD(+) = a uridine in mRNA + NADH + H(+)</text>
        <dbReference type="Rhea" id="RHEA:69851"/>
        <dbReference type="Rhea" id="RHEA-COMP:14658"/>
        <dbReference type="Rhea" id="RHEA-COMP:17789"/>
        <dbReference type="ChEBI" id="CHEBI:15378"/>
        <dbReference type="ChEBI" id="CHEBI:57540"/>
        <dbReference type="ChEBI" id="CHEBI:57945"/>
        <dbReference type="ChEBI" id="CHEBI:65315"/>
        <dbReference type="ChEBI" id="CHEBI:74443"/>
    </reaction>
    <physiologicalReaction direction="right-to-left" evidence="10">
        <dbReference type="Rhea" id="RHEA:69853"/>
    </physiologicalReaction>
</comment>
<comment type="similarity">
    <text evidence="2">Belongs to the Dus family. Dus3 subfamily.</text>
</comment>
<feature type="domain" description="DUS-like FMN-binding" evidence="13">
    <location>
        <begin position="3"/>
        <end position="100"/>
    </location>
</feature>
<dbReference type="GO" id="GO:0003723">
    <property type="term" value="F:RNA binding"/>
    <property type="evidence" value="ECO:0007669"/>
    <property type="project" value="TreeGrafter"/>
</dbReference>
<evidence type="ECO:0000256" key="3">
    <source>
        <dbReference type="ARBA" id="ARBA00012376"/>
    </source>
</evidence>
<dbReference type="EMBL" id="MU554990">
    <property type="protein sequence ID" value="KAI5615370.1"/>
    <property type="molecule type" value="Genomic_DNA"/>
</dbReference>
<keyword evidence="6" id="KW-0819">tRNA processing</keyword>
<keyword evidence="5" id="KW-0288">FMN</keyword>
<dbReference type="PANTHER" id="PTHR45846">
    <property type="entry name" value="TRNA-DIHYDROURIDINE(47) SYNTHASE [NAD(P)(+)]-LIKE"/>
    <property type="match status" value="1"/>
</dbReference>
<evidence type="ECO:0000256" key="5">
    <source>
        <dbReference type="ARBA" id="ARBA00022643"/>
    </source>
</evidence>
<dbReference type="SUPFAM" id="SSF51395">
    <property type="entry name" value="FMN-linked oxidoreductases"/>
    <property type="match status" value="1"/>
</dbReference>
<gene>
    <name evidence="14" type="ORF">C0J50_10786</name>
</gene>